<dbReference type="EMBL" id="BGZK01000149">
    <property type="protein sequence ID" value="GBP23307.1"/>
    <property type="molecule type" value="Genomic_DNA"/>
</dbReference>
<gene>
    <name evidence="1" type="ORF">EVAR_76022_1</name>
</gene>
<evidence type="ECO:0000313" key="1">
    <source>
        <dbReference type="EMBL" id="GBP23307.1"/>
    </source>
</evidence>
<dbReference type="GO" id="GO:0003676">
    <property type="term" value="F:nucleic acid binding"/>
    <property type="evidence" value="ECO:0007669"/>
    <property type="project" value="InterPro"/>
</dbReference>
<proteinExistence type="predicted"/>
<dbReference type="InterPro" id="IPR036397">
    <property type="entry name" value="RNaseH_sf"/>
</dbReference>
<organism evidence="1 2">
    <name type="scientific">Eumeta variegata</name>
    <name type="common">Bagworm moth</name>
    <name type="synonym">Eumeta japonica</name>
    <dbReference type="NCBI Taxonomy" id="151549"/>
    <lineage>
        <taxon>Eukaryota</taxon>
        <taxon>Metazoa</taxon>
        <taxon>Ecdysozoa</taxon>
        <taxon>Arthropoda</taxon>
        <taxon>Hexapoda</taxon>
        <taxon>Insecta</taxon>
        <taxon>Pterygota</taxon>
        <taxon>Neoptera</taxon>
        <taxon>Endopterygota</taxon>
        <taxon>Lepidoptera</taxon>
        <taxon>Glossata</taxon>
        <taxon>Ditrysia</taxon>
        <taxon>Tineoidea</taxon>
        <taxon>Psychidae</taxon>
        <taxon>Oiketicinae</taxon>
        <taxon>Eumeta</taxon>
    </lineage>
</organism>
<evidence type="ECO:0000313" key="2">
    <source>
        <dbReference type="Proteomes" id="UP000299102"/>
    </source>
</evidence>
<name>A0A4C1UB35_EUMVA</name>
<protein>
    <submittedName>
        <fullName evidence="1">Uncharacterized protein</fullName>
    </submittedName>
</protein>
<dbReference type="Proteomes" id="UP000299102">
    <property type="component" value="Unassembled WGS sequence"/>
</dbReference>
<dbReference type="Gene3D" id="3.30.420.10">
    <property type="entry name" value="Ribonuclease H-like superfamily/Ribonuclease H"/>
    <property type="match status" value="1"/>
</dbReference>
<dbReference type="OrthoDB" id="10252139at2759"/>
<sequence length="197" mass="22204">MRSQENDNNAYGIGIRAQAGDKEGGLLSRMQKATKAMFPNYVKGSRPAAALQHRDYPRDGRGRVRADAADYLRLCGLGPLFQLLIRQTPRSPVTAYLLQNKTLGEATKELEVYLGIVMILSAPQYRQINISVGKLKTELTDHPPYDPDSAPNDFYLFPSVKNKLRGQRCWSREEAVDAFKMHVLEIPQSECTKSYKN</sequence>
<reference evidence="1 2" key="1">
    <citation type="journal article" date="2019" name="Commun. Biol.">
        <title>The bagworm genome reveals a unique fibroin gene that provides high tensile strength.</title>
        <authorList>
            <person name="Kono N."/>
            <person name="Nakamura H."/>
            <person name="Ohtoshi R."/>
            <person name="Tomita M."/>
            <person name="Numata K."/>
            <person name="Arakawa K."/>
        </authorList>
    </citation>
    <scope>NUCLEOTIDE SEQUENCE [LARGE SCALE GENOMIC DNA]</scope>
</reference>
<accession>A0A4C1UB35</accession>
<comment type="caution">
    <text evidence="1">The sequence shown here is derived from an EMBL/GenBank/DDBJ whole genome shotgun (WGS) entry which is preliminary data.</text>
</comment>
<keyword evidence="2" id="KW-1185">Reference proteome</keyword>
<dbReference type="AlphaFoldDB" id="A0A4C1UB35"/>